<dbReference type="SUPFAM" id="SSF56801">
    <property type="entry name" value="Acetyl-CoA synthetase-like"/>
    <property type="match status" value="1"/>
</dbReference>
<evidence type="ECO:0000256" key="1">
    <source>
        <dbReference type="PIRNR" id="PIRNR006444"/>
    </source>
</evidence>
<name>A0ABU2AX21_9MICC</name>
<dbReference type="InterPro" id="IPR051414">
    <property type="entry name" value="Adenylate-forming_Reductase"/>
</dbReference>
<accession>A0ABU2AX21</accession>
<dbReference type="PIRSF" id="PIRSF006444">
    <property type="entry name" value="PaaK"/>
    <property type="match status" value="1"/>
</dbReference>
<protein>
    <recommendedName>
        <fullName evidence="1">Phenylacetate-coenzyme A ligase</fullName>
        <ecNumber evidence="1">6.2.1.30</ecNumber>
    </recommendedName>
    <alternativeName>
        <fullName evidence="1">Phenylacetyl-CoA ligase</fullName>
    </alternativeName>
</protein>
<dbReference type="GO" id="GO:0047475">
    <property type="term" value="F:phenylacetate-CoA ligase activity"/>
    <property type="evidence" value="ECO:0007669"/>
    <property type="project" value="UniProtKB-EC"/>
</dbReference>
<sequence>MTTNSVVPPANEVPQPWTPPAPPADRSQLDSEELYSRTEIEALQYERLRWTLHHAYNNVPAYKELYDNHGVHPNDFKSLEDLNLFPYIDKEFLRENYPFKALAVPMEDIRRIHASSGTTGQPTVVAYTENDIELWASLVARSMRASGVKPGWKVHNAYGYGLFTGGLGAHYGAERLGCPVIPMSGGQTEKQVQMIMDFEPEVIMCTPTYLLTLADGFHKAGIDPKTTSLKVAVLGAEPWTEGMRQEIESIFDLKACDIYGLSELMGPGLAGEAVDTQDGCHIWEDHFRPEIINPITGDVLEDGESGELVLTTLTREALPIIRFRTHDLTSLSPGTARPGHRRLNRITGRSDDMIILRGVNVFPTQIEELALEIETLSPHFTLEITRPNRMDEMTIKIERRENASREAAELGGKQLLAQIKTRIGCSCKIEIAEPNTLARSSGKLRRIYDLRELN</sequence>
<feature type="domain" description="AMP-dependent synthetase/ligase" evidence="3">
    <location>
        <begin position="100"/>
        <end position="310"/>
    </location>
</feature>
<comment type="catalytic activity">
    <reaction evidence="1">
        <text>2-phenylacetate + ATP + CoA = phenylacetyl-CoA + AMP + diphosphate</text>
        <dbReference type="Rhea" id="RHEA:20956"/>
        <dbReference type="ChEBI" id="CHEBI:18401"/>
        <dbReference type="ChEBI" id="CHEBI:30616"/>
        <dbReference type="ChEBI" id="CHEBI:33019"/>
        <dbReference type="ChEBI" id="CHEBI:57287"/>
        <dbReference type="ChEBI" id="CHEBI:57390"/>
        <dbReference type="ChEBI" id="CHEBI:456215"/>
        <dbReference type="EC" id="6.2.1.30"/>
    </reaction>
</comment>
<dbReference type="PANTHER" id="PTHR43439:SF1">
    <property type="entry name" value="PHENYLACETATE-COENZYME A LIGASE"/>
    <property type="match status" value="1"/>
</dbReference>
<dbReference type="RefSeq" id="WP_310170147.1">
    <property type="nucleotide sequence ID" value="NZ_BAABHE010000002.1"/>
</dbReference>
<keyword evidence="6" id="KW-1185">Reference proteome</keyword>
<evidence type="ECO:0000313" key="6">
    <source>
        <dbReference type="Proteomes" id="UP001183794"/>
    </source>
</evidence>
<reference evidence="5 6" key="1">
    <citation type="submission" date="2023-07" db="EMBL/GenBank/DDBJ databases">
        <title>Sequencing the genomes of 1000 actinobacteria strains.</title>
        <authorList>
            <person name="Klenk H.-P."/>
        </authorList>
    </citation>
    <scope>NUCLEOTIDE SEQUENCE [LARGE SCALE GENOMIC DNA]</scope>
    <source>
        <strain evidence="5 6">DSM 22966</strain>
    </source>
</reference>
<dbReference type="Gene3D" id="3.40.50.12780">
    <property type="entry name" value="N-terminal domain of ligase-like"/>
    <property type="match status" value="1"/>
</dbReference>
<organism evidence="5 6">
    <name type="scientific">Enteractinococcus fodinae</name>
    <dbReference type="NCBI Taxonomy" id="684663"/>
    <lineage>
        <taxon>Bacteria</taxon>
        <taxon>Bacillati</taxon>
        <taxon>Actinomycetota</taxon>
        <taxon>Actinomycetes</taxon>
        <taxon>Micrococcales</taxon>
        <taxon>Micrococcaceae</taxon>
    </lineage>
</organism>
<evidence type="ECO:0000259" key="3">
    <source>
        <dbReference type="Pfam" id="PF00501"/>
    </source>
</evidence>
<comment type="similarity">
    <text evidence="1">Belongs to the phenylacetyl-CoA ligase family.</text>
</comment>
<comment type="caution">
    <text evidence="5">The sequence shown here is derived from an EMBL/GenBank/DDBJ whole genome shotgun (WGS) entry which is preliminary data.</text>
</comment>
<feature type="region of interest" description="Disordered" evidence="2">
    <location>
        <begin position="1"/>
        <end position="28"/>
    </location>
</feature>
<feature type="domain" description="AMP-dependent ligase C-terminal" evidence="4">
    <location>
        <begin position="358"/>
        <end position="451"/>
    </location>
</feature>
<dbReference type="InterPro" id="IPR042099">
    <property type="entry name" value="ANL_N_sf"/>
</dbReference>
<comment type="pathway">
    <text evidence="1">Aromatic compound metabolism; phenylacetate degradation.</text>
</comment>
<evidence type="ECO:0000313" key="5">
    <source>
        <dbReference type="EMBL" id="MDR7345895.1"/>
    </source>
</evidence>
<dbReference type="EMBL" id="JAVDYJ010000001">
    <property type="protein sequence ID" value="MDR7345895.1"/>
    <property type="molecule type" value="Genomic_DNA"/>
</dbReference>
<dbReference type="Gene3D" id="3.30.300.30">
    <property type="match status" value="1"/>
</dbReference>
<dbReference type="InterPro" id="IPR000873">
    <property type="entry name" value="AMP-dep_synth/lig_dom"/>
</dbReference>
<dbReference type="CDD" id="cd05913">
    <property type="entry name" value="PaaK"/>
    <property type="match status" value="1"/>
</dbReference>
<dbReference type="InterPro" id="IPR045851">
    <property type="entry name" value="AMP-bd_C_sf"/>
</dbReference>
<dbReference type="Pfam" id="PF00501">
    <property type="entry name" value="AMP-binding"/>
    <property type="match status" value="1"/>
</dbReference>
<dbReference type="InterPro" id="IPR011880">
    <property type="entry name" value="PA_CoA_ligase"/>
</dbReference>
<dbReference type="PANTHER" id="PTHR43439">
    <property type="entry name" value="PHENYLACETATE-COENZYME A LIGASE"/>
    <property type="match status" value="1"/>
</dbReference>
<keyword evidence="1" id="KW-0547">Nucleotide-binding</keyword>
<dbReference type="EC" id="6.2.1.30" evidence="1"/>
<dbReference type="InterPro" id="IPR028154">
    <property type="entry name" value="AMP-dep_Lig_C"/>
</dbReference>
<comment type="function">
    <text evidence="1">Catalyzes the activation of phenylacetic acid (PA) to phenylacetyl-CoA (PA-CoA).</text>
</comment>
<dbReference type="Proteomes" id="UP001183794">
    <property type="component" value="Unassembled WGS sequence"/>
</dbReference>
<gene>
    <name evidence="5" type="ORF">J2S62_000152</name>
</gene>
<evidence type="ECO:0000256" key="2">
    <source>
        <dbReference type="SAM" id="MobiDB-lite"/>
    </source>
</evidence>
<dbReference type="Pfam" id="PF14535">
    <property type="entry name" value="AMP-binding_C_2"/>
    <property type="match status" value="1"/>
</dbReference>
<proteinExistence type="inferred from homology"/>
<evidence type="ECO:0000259" key="4">
    <source>
        <dbReference type="Pfam" id="PF14535"/>
    </source>
</evidence>
<keyword evidence="1 5" id="KW-0436">Ligase</keyword>